<proteinExistence type="predicted"/>
<dbReference type="Pfam" id="PF03006">
    <property type="entry name" value="HlyIII"/>
    <property type="match status" value="1"/>
</dbReference>
<feature type="transmembrane region" description="Helical" evidence="5">
    <location>
        <begin position="12"/>
        <end position="29"/>
    </location>
</feature>
<feature type="transmembrane region" description="Helical" evidence="5">
    <location>
        <begin position="132"/>
        <end position="150"/>
    </location>
</feature>
<evidence type="ECO:0000256" key="2">
    <source>
        <dbReference type="ARBA" id="ARBA00022692"/>
    </source>
</evidence>
<evidence type="ECO:0000256" key="3">
    <source>
        <dbReference type="ARBA" id="ARBA00022989"/>
    </source>
</evidence>
<comment type="subcellular location">
    <subcellularLocation>
        <location evidence="1">Membrane</location>
        <topology evidence="1">Multi-pass membrane protein</topology>
    </subcellularLocation>
</comment>
<evidence type="ECO:0000256" key="4">
    <source>
        <dbReference type="ARBA" id="ARBA00023136"/>
    </source>
</evidence>
<reference evidence="6" key="1">
    <citation type="submission" date="2022-03" db="EMBL/GenBank/DDBJ databases">
        <authorList>
            <person name="Woo C.Y."/>
        </authorList>
    </citation>
    <scope>NUCLEOTIDE SEQUENCE</scope>
    <source>
        <strain evidence="6">CYS-01</strain>
    </source>
</reference>
<gene>
    <name evidence="6" type="ORF">MMF97_02680</name>
</gene>
<evidence type="ECO:0000313" key="7">
    <source>
        <dbReference type="Proteomes" id="UP001165460"/>
    </source>
</evidence>
<keyword evidence="2 5" id="KW-0812">Transmembrane</keyword>
<keyword evidence="3 5" id="KW-1133">Transmembrane helix</keyword>
<evidence type="ECO:0000256" key="5">
    <source>
        <dbReference type="SAM" id="Phobius"/>
    </source>
</evidence>
<feature type="transmembrane region" description="Helical" evidence="5">
    <location>
        <begin position="35"/>
        <end position="57"/>
    </location>
</feature>
<feature type="transmembrane region" description="Helical" evidence="5">
    <location>
        <begin position="77"/>
        <end position="95"/>
    </location>
</feature>
<keyword evidence="4 5" id="KW-0472">Membrane</keyword>
<evidence type="ECO:0000313" key="6">
    <source>
        <dbReference type="EMBL" id="MCJ0741601.1"/>
    </source>
</evidence>
<name>A0ABS9ZSP7_9SPHI</name>
<dbReference type="Proteomes" id="UP001165460">
    <property type="component" value="Unassembled WGS sequence"/>
</dbReference>
<dbReference type="PANTHER" id="PTHR20855">
    <property type="entry name" value="ADIPOR/PROGESTIN RECEPTOR-RELATED"/>
    <property type="match status" value="1"/>
</dbReference>
<organism evidence="6 7">
    <name type="scientific">Pedobacter montanisoli</name>
    <dbReference type="NCBI Taxonomy" id="2923277"/>
    <lineage>
        <taxon>Bacteria</taxon>
        <taxon>Pseudomonadati</taxon>
        <taxon>Bacteroidota</taxon>
        <taxon>Sphingobacteriia</taxon>
        <taxon>Sphingobacteriales</taxon>
        <taxon>Sphingobacteriaceae</taxon>
        <taxon>Pedobacter</taxon>
    </lineage>
</organism>
<dbReference type="EMBL" id="JALGBH010000001">
    <property type="protein sequence ID" value="MCJ0741601.1"/>
    <property type="molecule type" value="Genomic_DNA"/>
</dbReference>
<dbReference type="PANTHER" id="PTHR20855:SF3">
    <property type="entry name" value="LD03007P"/>
    <property type="match status" value="1"/>
</dbReference>
<feature type="transmembrane region" description="Helical" evidence="5">
    <location>
        <begin position="156"/>
        <end position="174"/>
    </location>
</feature>
<dbReference type="InterPro" id="IPR004254">
    <property type="entry name" value="AdipoR/HlyIII-related"/>
</dbReference>
<comment type="caution">
    <text evidence="6">The sequence shown here is derived from an EMBL/GenBank/DDBJ whole genome shotgun (WGS) entry which is preliminary data.</text>
</comment>
<sequence>MNKYIREPGNFFTHLVPAVLAFPGLLMLLNKADNSLALTAAYIYGFAIITVFGLSAIYHSVPKTEYGIRMWQKFDHCCIYIMIAGSFMPTTLLVFEGWIRWFLFALVWGIALMGCLLKIFNRLKSKALSNALYILMGCLIIPFMSKMIGYVPLAGFFWLFLGGVFYIGGTYYYAKDQPLHKYLHSHELWHLFVNMGALSHFVYNYVYVFKGL</sequence>
<evidence type="ECO:0000256" key="1">
    <source>
        <dbReference type="ARBA" id="ARBA00004141"/>
    </source>
</evidence>
<dbReference type="RefSeq" id="WP_243358912.1">
    <property type="nucleotide sequence ID" value="NZ_JALGBH010000001.1"/>
</dbReference>
<keyword evidence="7" id="KW-1185">Reference proteome</keyword>
<protein>
    <submittedName>
        <fullName evidence="6">Hemolysin III family protein</fullName>
    </submittedName>
</protein>
<accession>A0ABS9ZSP7</accession>
<feature type="transmembrane region" description="Helical" evidence="5">
    <location>
        <begin position="186"/>
        <end position="206"/>
    </location>
</feature>
<feature type="transmembrane region" description="Helical" evidence="5">
    <location>
        <begin position="101"/>
        <end position="120"/>
    </location>
</feature>